<keyword evidence="10" id="KW-1185">Reference proteome</keyword>
<organism evidence="9 10">
    <name type="scientific">Clostridium porci</name>
    <dbReference type="NCBI Taxonomy" id="2605778"/>
    <lineage>
        <taxon>Bacteria</taxon>
        <taxon>Bacillati</taxon>
        <taxon>Bacillota</taxon>
        <taxon>Clostridia</taxon>
        <taxon>Eubacteriales</taxon>
        <taxon>Clostridiaceae</taxon>
        <taxon>Clostridium</taxon>
    </lineage>
</organism>
<evidence type="ECO:0000313" key="9">
    <source>
        <dbReference type="EMBL" id="MSS37434.1"/>
    </source>
</evidence>
<feature type="transmembrane region" description="Helical" evidence="7">
    <location>
        <begin position="264"/>
        <end position="284"/>
    </location>
</feature>
<dbReference type="InterPro" id="IPR000515">
    <property type="entry name" value="MetI-like"/>
</dbReference>
<dbReference type="PROSITE" id="PS50928">
    <property type="entry name" value="ABC_TM1"/>
    <property type="match status" value="1"/>
</dbReference>
<dbReference type="Pfam" id="PF00528">
    <property type="entry name" value="BPD_transp_1"/>
    <property type="match status" value="1"/>
</dbReference>
<keyword evidence="3" id="KW-1003">Cell membrane</keyword>
<dbReference type="GO" id="GO:0055085">
    <property type="term" value="P:transmembrane transport"/>
    <property type="evidence" value="ECO:0007669"/>
    <property type="project" value="InterPro"/>
</dbReference>
<comment type="subcellular location">
    <subcellularLocation>
        <location evidence="1 7">Cell membrane</location>
        <topology evidence="1 7">Multi-pass membrane protein</topology>
    </subcellularLocation>
</comment>
<reference evidence="9 10" key="1">
    <citation type="submission" date="2019-08" db="EMBL/GenBank/DDBJ databases">
        <title>In-depth cultivation of the pig gut microbiome towards novel bacterial diversity and tailored functional studies.</title>
        <authorList>
            <person name="Wylensek D."/>
            <person name="Hitch T.C.A."/>
            <person name="Clavel T."/>
        </authorList>
    </citation>
    <scope>NUCLEOTIDE SEQUENCE [LARGE SCALE GENOMIC DNA]</scope>
    <source>
        <strain evidence="9 10">WCA-389-WT-23D1</strain>
    </source>
</reference>
<dbReference type="Gene3D" id="1.10.3720.10">
    <property type="entry name" value="MetI-like"/>
    <property type="match status" value="1"/>
</dbReference>
<dbReference type="RefSeq" id="WP_154472880.1">
    <property type="nucleotide sequence ID" value="NZ_DBEWUL010000143.1"/>
</dbReference>
<dbReference type="CDD" id="cd06261">
    <property type="entry name" value="TM_PBP2"/>
    <property type="match status" value="1"/>
</dbReference>
<dbReference type="AlphaFoldDB" id="A0A7X2TCX7"/>
<keyword evidence="6 7" id="KW-0472">Membrane</keyword>
<dbReference type="InterPro" id="IPR051393">
    <property type="entry name" value="ABC_transporter_permease"/>
</dbReference>
<feature type="transmembrane region" description="Helical" evidence="7">
    <location>
        <begin position="75"/>
        <end position="96"/>
    </location>
</feature>
<evidence type="ECO:0000313" key="10">
    <source>
        <dbReference type="Proteomes" id="UP000429958"/>
    </source>
</evidence>
<name>A0A7X2TCX7_9CLOT</name>
<comment type="similarity">
    <text evidence="7">Belongs to the binding-protein-dependent transport system permease family.</text>
</comment>
<dbReference type="GO" id="GO:0005886">
    <property type="term" value="C:plasma membrane"/>
    <property type="evidence" value="ECO:0007669"/>
    <property type="project" value="UniProtKB-SubCell"/>
</dbReference>
<dbReference type="PANTHER" id="PTHR30193:SF37">
    <property type="entry name" value="INNER MEMBRANE ABC TRANSPORTER PERMEASE PROTEIN YCJO"/>
    <property type="match status" value="1"/>
</dbReference>
<feature type="transmembrane region" description="Helical" evidence="7">
    <location>
        <begin position="108"/>
        <end position="128"/>
    </location>
</feature>
<evidence type="ECO:0000256" key="1">
    <source>
        <dbReference type="ARBA" id="ARBA00004651"/>
    </source>
</evidence>
<protein>
    <submittedName>
        <fullName evidence="9">Sugar ABC transporter permease</fullName>
    </submittedName>
</protein>
<evidence type="ECO:0000256" key="6">
    <source>
        <dbReference type="ARBA" id="ARBA00023136"/>
    </source>
</evidence>
<accession>A0A7X2TCX7</accession>
<proteinExistence type="inferred from homology"/>
<evidence type="ECO:0000256" key="5">
    <source>
        <dbReference type="ARBA" id="ARBA00022989"/>
    </source>
</evidence>
<feature type="transmembrane region" description="Helical" evidence="7">
    <location>
        <begin position="160"/>
        <end position="180"/>
    </location>
</feature>
<evidence type="ECO:0000256" key="3">
    <source>
        <dbReference type="ARBA" id="ARBA00022475"/>
    </source>
</evidence>
<gene>
    <name evidence="9" type="ORF">FYJ39_12820</name>
</gene>
<dbReference type="EMBL" id="VUMD01000011">
    <property type="protein sequence ID" value="MSS37434.1"/>
    <property type="molecule type" value="Genomic_DNA"/>
</dbReference>
<feature type="transmembrane region" description="Helical" evidence="7">
    <location>
        <begin position="12"/>
        <end position="32"/>
    </location>
</feature>
<feature type="domain" description="ABC transmembrane type-1" evidence="8">
    <location>
        <begin position="66"/>
        <end position="285"/>
    </location>
</feature>
<evidence type="ECO:0000259" key="8">
    <source>
        <dbReference type="PROSITE" id="PS50928"/>
    </source>
</evidence>
<dbReference type="SUPFAM" id="SSF161098">
    <property type="entry name" value="MetI-like"/>
    <property type="match status" value="1"/>
</dbReference>
<dbReference type="PANTHER" id="PTHR30193">
    <property type="entry name" value="ABC TRANSPORTER PERMEASE PROTEIN"/>
    <property type="match status" value="1"/>
</dbReference>
<comment type="caution">
    <text evidence="9">The sequence shown here is derived from an EMBL/GenBank/DDBJ whole genome shotgun (WGS) entry which is preliminary data.</text>
</comment>
<keyword evidence="5 7" id="KW-1133">Transmembrane helix</keyword>
<dbReference type="InterPro" id="IPR035906">
    <property type="entry name" value="MetI-like_sf"/>
</dbReference>
<keyword evidence="4 7" id="KW-0812">Transmembrane</keyword>
<sequence length="292" mass="32636">MASKIGIEKKRRLKGWLFILPGAGIILLVRFYPMVKAFLLSLTSGIGGDQSLVGLQNYIRLTKDSLFHTSMFNTVIYLIQIPVMLILALILASILNRPNLKWKGLYRTMVFLPCITAGVSYSMVFRSMFAANGLVNQILIKLGLIEAGIQWLAEPWLARMVILLAMTWRWTGYNAVFYLSGLQSIDRSLYEAAEIDGAGKLKQLTKITIPVLKPVILLTVINSINGTLQLFTETKTITSYGPGNATITLSNYIYKLSFEYLPQYGYSAAISYIVFLMVAVLALIQMKVGDKR</sequence>
<evidence type="ECO:0000256" key="2">
    <source>
        <dbReference type="ARBA" id="ARBA00022448"/>
    </source>
</evidence>
<keyword evidence="2 7" id="KW-0813">Transport</keyword>
<evidence type="ECO:0000256" key="7">
    <source>
        <dbReference type="RuleBase" id="RU363032"/>
    </source>
</evidence>
<dbReference type="Proteomes" id="UP000429958">
    <property type="component" value="Unassembled WGS sequence"/>
</dbReference>
<evidence type="ECO:0000256" key="4">
    <source>
        <dbReference type="ARBA" id="ARBA00022692"/>
    </source>
</evidence>